<dbReference type="EMBL" id="PPSX01000067">
    <property type="protein sequence ID" value="RZQ52034.1"/>
    <property type="molecule type" value="Genomic_DNA"/>
</dbReference>
<evidence type="ECO:0000259" key="2">
    <source>
        <dbReference type="Pfam" id="PF22150"/>
    </source>
</evidence>
<feature type="transmembrane region" description="Helical" evidence="1">
    <location>
        <begin position="12"/>
        <end position="33"/>
    </location>
</feature>
<evidence type="ECO:0000313" key="3">
    <source>
        <dbReference type="EMBL" id="RZQ52034.1"/>
    </source>
</evidence>
<proteinExistence type="predicted"/>
<dbReference type="RefSeq" id="WP_130256579.1">
    <property type="nucleotide sequence ID" value="NZ_PPSX01000067.1"/>
</dbReference>
<keyword evidence="1" id="KW-1133">Transmembrane helix</keyword>
<sequence>MPFINRTQSGFTLLEVLIAFMVLSFGLLGAVALQAQAKKASFDSMQRAAAISLGEDIMQRIRSNDTADIVSLYKQTFSSTTDLKPKDDCYSDACTAQNIALTDLENWKAAIRARENTGSLDEATVCINIAPVANTAGMGFDVSVIVSWRGRQDFKASDATKDIQCGNVDDRRRLVKLDSYLLIRG</sequence>
<dbReference type="InterPro" id="IPR012902">
    <property type="entry name" value="N_methyl_site"/>
</dbReference>
<name>A0A4Q7IIU7_9GAMM</name>
<reference evidence="3 4" key="1">
    <citation type="submission" date="2018-01" db="EMBL/GenBank/DDBJ databases">
        <title>Co-occurrence of chitin degradation, pigmentation and bioactivity in marine Pseudoalteromonas.</title>
        <authorList>
            <person name="Paulsen S."/>
            <person name="Gram L."/>
            <person name="Machado H."/>
        </authorList>
    </citation>
    <scope>NUCLEOTIDE SEQUENCE [LARGE SCALE GENOMIC DNA]</scope>
    <source>
        <strain evidence="3 4">S3898</strain>
    </source>
</reference>
<gene>
    <name evidence="3" type="primary">pilV</name>
    <name evidence="3" type="ORF">C1E23_16280</name>
</gene>
<accession>A0A4Q7IIU7</accession>
<dbReference type="Proteomes" id="UP000291338">
    <property type="component" value="Unassembled WGS sequence"/>
</dbReference>
<organism evidence="3 4">
    <name type="scientific">Pseudoalteromonas phenolica</name>
    <dbReference type="NCBI Taxonomy" id="161398"/>
    <lineage>
        <taxon>Bacteria</taxon>
        <taxon>Pseudomonadati</taxon>
        <taxon>Pseudomonadota</taxon>
        <taxon>Gammaproteobacteria</taxon>
        <taxon>Alteromonadales</taxon>
        <taxon>Pseudoalteromonadaceae</taxon>
        <taxon>Pseudoalteromonas</taxon>
    </lineage>
</organism>
<comment type="caution">
    <text evidence="3">The sequence shown here is derived from an EMBL/GenBank/DDBJ whole genome shotgun (WGS) entry which is preliminary data.</text>
</comment>
<dbReference type="NCBIfam" id="TIGR02532">
    <property type="entry name" value="IV_pilin_GFxxxE"/>
    <property type="match status" value="1"/>
</dbReference>
<keyword evidence="1" id="KW-0472">Membrane</keyword>
<dbReference type="NCBIfam" id="TIGR02523">
    <property type="entry name" value="type_IV_pilV"/>
    <property type="match status" value="1"/>
</dbReference>
<protein>
    <submittedName>
        <fullName evidence="3">Type IV pilus modification protein PilV</fullName>
    </submittedName>
</protein>
<dbReference type="Pfam" id="PF22150">
    <property type="entry name" value="Tt1218-like"/>
    <property type="match status" value="1"/>
</dbReference>
<feature type="domain" description="Type IV pilin Tt1218-like" evidence="2">
    <location>
        <begin position="32"/>
        <end position="103"/>
    </location>
</feature>
<dbReference type="InterPro" id="IPR054402">
    <property type="entry name" value="Tt1218-like_dom"/>
</dbReference>
<keyword evidence="1" id="KW-0812">Transmembrane</keyword>
<dbReference type="InterPro" id="IPR013362">
    <property type="entry name" value="Pilus_4_PilV"/>
</dbReference>
<dbReference type="Pfam" id="PF07963">
    <property type="entry name" value="N_methyl"/>
    <property type="match status" value="1"/>
</dbReference>
<dbReference type="PROSITE" id="PS00409">
    <property type="entry name" value="PROKAR_NTER_METHYL"/>
    <property type="match status" value="1"/>
</dbReference>
<evidence type="ECO:0000256" key="1">
    <source>
        <dbReference type="SAM" id="Phobius"/>
    </source>
</evidence>
<evidence type="ECO:0000313" key="4">
    <source>
        <dbReference type="Proteomes" id="UP000291338"/>
    </source>
</evidence>
<dbReference type="AlphaFoldDB" id="A0A4Q7IIU7"/>